<accession>A0A2H6KKG3</accession>
<protein>
    <submittedName>
        <fullName evidence="1">Probable polyketide synthase 1-like protein, putative</fullName>
    </submittedName>
</protein>
<dbReference type="AlphaFoldDB" id="A0A2H6KKG3"/>
<dbReference type="GeneID" id="39877249"/>
<proteinExistence type="predicted"/>
<dbReference type="VEuPathDB" id="PiroplasmaDB:BOVATA_049720"/>
<evidence type="ECO:0000313" key="2">
    <source>
        <dbReference type="Proteomes" id="UP000236319"/>
    </source>
</evidence>
<dbReference type="RefSeq" id="XP_028869722.1">
    <property type="nucleotide sequence ID" value="XM_029013889.1"/>
</dbReference>
<reference evidence="1 2" key="1">
    <citation type="journal article" date="2017" name="BMC Genomics">
        <title>Whole-genome assembly of Babesia ovata and comparative genomics between closely related pathogens.</title>
        <authorList>
            <person name="Yamagishi J."/>
            <person name="Asada M."/>
            <person name="Hakimi H."/>
            <person name="Tanaka T.Q."/>
            <person name="Sugimoto C."/>
            <person name="Kawazu S."/>
        </authorList>
    </citation>
    <scope>NUCLEOTIDE SEQUENCE [LARGE SCALE GENOMIC DNA]</scope>
    <source>
        <strain evidence="1 2">Miyake</strain>
    </source>
</reference>
<name>A0A2H6KKG3_9APIC</name>
<sequence>MILRCQSWLSWRRNNFLNFSQRIFTCAFHPLQHPLHARDCVPRDYVLHFPQLLVDERAQGLEVGGVGGGEEGVDGICEGGEGCFDLLEEGIFKLFNAVLRNPLCRSSRFVDRIDCFI</sequence>
<dbReference type="EMBL" id="BDSA01000056">
    <property type="protein sequence ID" value="GBE63479.1"/>
    <property type="molecule type" value="Genomic_DNA"/>
</dbReference>
<evidence type="ECO:0000313" key="1">
    <source>
        <dbReference type="EMBL" id="GBE63479.1"/>
    </source>
</evidence>
<organism evidence="1 2">
    <name type="scientific">Babesia ovata</name>
    <dbReference type="NCBI Taxonomy" id="189622"/>
    <lineage>
        <taxon>Eukaryota</taxon>
        <taxon>Sar</taxon>
        <taxon>Alveolata</taxon>
        <taxon>Apicomplexa</taxon>
        <taxon>Aconoidasida</taxon>
        <taxon>Piroplasmida</taxon>
        <taxon>Babesiidae</taxon>
        <taxon>Babesia</taxon>
    </lineage>
</organism>
<comment type="caution">
    <text evidence="1">The sequence shown here is derived from an EMBL/GenBank/DDBJ whole genome shotgun (WGS) entry which is preliminary data.</text>
</comment>
<gene>
    <name evidence="1" type="ORF">BOVATA_049720</name>
</gene>
<keyword evidence="2" id="KW-1185">Reference proteome</keyword>
<dbReference type="Proteomes" id="UP000236319">
    <property type="component" value="Unassembled WGS sequence"/>
</dbReference>